<feature type="region of interest" description="Disordered" evidence="1">
    <location>
        <begin position="1"/>
        <end position="23"/>
    </location>
</feature>
<proteinExistence type="predicted"/>
<keyword evidence="3" id="KW-1185">Reference proteome</keyword>
<gene>
    <name evidence="2" type="ORF">MRATA1EN1_LOCUS7158</name>
</gene>
<accession>A0ABN8YCE9</accession>
<feature type="compositionally biased region" description="Polar residues" evidence="1">
    <location>
        <begin position="70"/>
        <end position="80"/>
    </location>
</feature>
<reference evidence="2" key="1">
    <citation type="submission" date="2023-04" db="EMBL/GenBank/DDBJ databases">
        <authorList>
            <consortium name="ELIXIR-Norway"/>
        </authorList>
    </citation>
    <scope>NUCLEOTIDE SEQUENCE [LARGE SCALE GENOMIC DNA]</scope>
</reference>
<feature type="compositionally biased region" description="Polar residues" evidence="1">
    <location>
        <begin position="123"/>
        <end position="132"/>
    </location>
</feature>
<sequence>MYRGCRRHVTQVTNKDPLNSAGDAAQPSVMISVSLSRGSTASQTLLSSCSNLQEVEAALLRALGWGSSRTLRTHSPNSPTAWAGDGQHQRPGRWRRRIPAGSRSRWGRLPGAGRSRSPVASLESASGGHSTQARTRTRGGHHAGGLQDGQPTPRCPLASRGTGHCTRTHASRKTISQPESVTRNRENEAMKAEEDQSRRHSSGNREGDARLRGGCVHLHSS</sequence>
<name>A0ABN8YCE9_RANTA</name>
<dbReference type="Proteomes" id="UP001176941">
    <property type="component" value="Chromosome 16"/>
</dbReference>
<feature type="region of interest" description="Disordered" evidence="1">
    <location>
        <begin position="70"/>
        <end position="221"/>
    </location>
</feature>
<organism evidence="2 3">
    <name type="scientific">Rangifer tarandus platyrhynchus</name>
    <name type="common">Svalbard reindeer</name>
    <dbReference type="NCBI Taxonomy" id="3082113"/>
    <lineage>
        <taxon>Eukaryota</taxon>
        <taxon>Metazoa</taxon>
        <taxon>Chordata</taxon>
        <taxon>Craniata</taxon>
        <taxon>Vertebrata</taxon>
        <taxon>Euteleostomi</taxon>
        <taxon>Mammalia</taxon>
        <taxon>Eutheria</taxon>
        <taxon>Laurasiatheria</taxon>
        <taxon>Artiodactyla</taxon>
        <taxon>Ruminantia</taxon>
        <taxon>Pecora</taxon>
        <taxon>Cervidae</taxon>
        <taxon>Odocoileinae</taxon>
        <taxon>Rangifer</taxon>
    </lineage>
</organism>
<protein>
    <submittedName>
        <fullName evidence="2">Uncharacterized protein</fullName>
    </submittedName>
</protein>
<evidence type="ECO:0000313" key="3">
    <source>
        <dbReference type="Proteomes" id="UP001176941"/>
    </source>
</evidence>
<dbReference type="EMBL" id="OX459952">
    <property type="protein sequence ID" value="CAI9158196.1"/>
    <property type="molecule type" value="Genomic_DNA"/>
</dbReference>
<feature type="compositionally biased region" description="Basic and acidic residues" evidence="1">
    <location>
        <begin position="182"/>
        <end position="211"/>
    </location>
</feature>
<evidence type="ECO:0000313" key="2">
    <source>
        <dbReference type="EMBL" id="CAI9158196.1"/>
    </source>
</evidence>
<evidence type="ECO:0000256" key="1">
    <source>
        <dbReference type="SAM" id="MobiDB-lite"/>
    </source>
</evidence>